<feature type="compositionally biased region" description="Basic and acidic residues" evidence="1">
    <location>
        <begin position="47"/>
        <end position="60"/>
    </location>
</feature>
<dbReference type="Proteomes" id="UP000001449">
    <property type="component" value="Chromosome 3"/>
</dbReference>
<dbReference type="RefSeq" id="XP_002288153.1">
    <property type="nucleotide sequence ID" value="XM_002288117.1"/>
</dbReference>
<feature type="region of interest" description="Disordered" evidence="1">
    <location>
        <begin position="1"/>
        <end position="62"/>
    </location>
</feature>
<evidence type="ECO:0000256" key="1">
    <source>
        <dbReference type="SAM" id="MobiDB-lite"/>
    </source>
</evidence>
<feature type="region of interest" description="Disordered" evidence="1">
    <location>
        <begin position="185"/>
        <end position="227"/>
    </location>
</feature>
<feature type="compositionally biased region" description="Low complexity" evidence="1">
    <location>
        <begin position="105"/>
        <end position="115"/>
    </location>
</feature>
<feature type="region of interest" description="Disordered" evidence="1">
    <location>
        <begin position="96"/>
        <end position="136"/>
    </location>
</feature>
<feature type="compositionally biased region" description="Low complexity" evidence="1">
    <location>
        <begin position="308"/>
        <end position="324"/>
    </location>
</feature>
<dbReference type="KEGG" id="tps:THAPSDRAFT_21601"/>
<dbReference type="GeneID" id="7442447"/>
<accession>B8BWU0</accession>
<evidence type="ECO:0000313" key="3">
    <source>
        <dbReference type="Proteomes" id="UP000001449"/>
    </source>
</evidence>
<sequence length="396" mass="43637">MAVLTAPISEREQRERKRGTSLSGGKVRSSRQIHGMKSEPKSSSTKPRKEYDTPFDDKGRCHYHKNVQMASKKMSGGWKLLCKACPKCMEENYNAKEDDDRSVRSGRSTRSGGSRKSSKEQPAVSSGSSKLADKLGADANGHDKNGCCVVHSHIQVAKKKVLGGWKVLRTCPACEGGEEIGLDDDRLSVCSGKSGKSARSSRSHRSSKSGSGKKKSSTSSHKTTSGRYGSLPFDGDGYCCQHPSVQLAKKKTMGGWKIIHDICPDCEVENPTKSGRVRRRSRSQSRPRSRSSSRRHRDDDNDDDDKSVSSAHSARSSRSHNSSNKKSEKIKKKRVKNLKTEDENGNPGRYSGYVDAEYRPHGNGSMKYTDEALGEWEGVWKDGEKVAGKTKSKSKF</sequence>
<feature type="compositionally biased region" description="Low complexity" evidence="1">
    <location>
        <begin position="217"/>
        <end position="227"/>
    </location>
</feature>
<feature type="compositionally biased region" description="Basic residues" evidence="1">
    <location>
        <begin position="328"/>
        <end position="337"/>
    </location>
</feature>
<organism evidence="2 3">
    <name type="scientific">Thalassiosira pseudonana</name>
    <name type="common">Marine diatom</name>
    <name type="synonym">Cyclotella nana</name>
    <dbReference type="NCBI Taxonomy" id="35128"/>
    <lineage>
        <taxon>Eukaryota</taxon>
        <taxon>Sar</taxon>
        <taxon>Stramenopiles</taxon>
        <taxon>Ochrophyta</taxon>
        <taxon>Bacillariophyta</taxon>
        <taxon>Coscinodiscophyceae</taxon>
        <taxon>Thalassiosirophycidae</taxon>
        <taxon>Thalassiosirales</taxon>
        <taxon>Thalassiosiraceae</taxon>
        <taxon>Thalassiosira</taxon>
    </lineage>
</organism>
<feature type="compositionally biased region" description="Basic residues" evidence="1">
    <location>
        <begin position="199"/>
        <end position="216"/>
    </location>
</feature>
<feature type="compositionally biased region" description="Basic residues" evidence="1">
    <location>
        <begin position="275"/>
        <end position="295"/>
    </location>
</feature>
<reference evidence="2 3" key="1">
    <citation type="journal article" date="2004" name="Science">
        <title>The genome of the diatom Thalassiosira pseudonana: ecology, evolution, and metabolism.</title>
        <authorList>
            <person name="Armbrust E.V."/>
            <person name="Berges J.A."/>
            <person name="Bowler C."/>
            <person name="Green B.R."/>
            <person name="Martinez D."/>
            <person name="Putnam N.H."/>
            <person name="Zhou S."/>
            <person name="Allen A.E."/>
            <person name="Apt K.E."/>
            <person name="Bechner M."/>
            <person name="Brzezinski M.A."/>
            <person name="Chaal B.K."/>
            <person name="Chiovitti A."/>
            <person name="Davis A.K."/>
            <person name="Demarest M.S."/>
            <person name="Detter J.C."/>
            <person name="Glavina T."/>
            <person name="Goodstein D."/>
            <person name="Hadi M.Z."/>
            <person name="Hellsten U."/>
            <person name="Hildebrand M."/>
            <person name="Jenkins B.D."/>
            <person name="Jurka J."/>
            <person name="Kapitonov V.V."/>
            <person name="Kroger N."/>
            <person name="Lau W.W."/>
            <person name="Lane T.W."/>
            <person name="Larimer F.W."/>
            <person name="Lippmeier J.C."/>
            <person name="Lucas S."/>
            <person name="Medina M."/>
            <person name="Montsant A."/>
            <person name="Obornik M."/>
            <person name="Parker M.S."/>
            <person name="Palenik B."/>
            <person name="Pazour G.J."/>
            <person name="Richardson P.M."/>
            <person name="Rynearson T.A."/>
            <person name="Saito M.A."/>
            <person name="Schwartz D.C."/>
            <person name="Thamatrakoln K."/>
            <person name="Valentin K."/>
            <person name="Vardi A."/>
            <person name="Wilkerson F.P."/>
            <person name="Rokhsar D.S."/>
        </authorList>
    </citation>
    <scope>NUCLEOTIDE SEQUENCE [LARGE SCALE GENOMIC DNA]</scope>
    <source>
        <strain evidence="2 3">CCMP1335</strain>
    </source>
</reference>
<protein>
    <submittedName>
        <fullName evidence="2">Uncharacterized protein</fullName>
    </submittedName>
</protein>
<dbReference type="HOGENOM" id="CLU_697367_0_0_1"/>
<feature type="region of interest" description="Disordered" evidence="1">
    <location>
        <begin position="267"/>
        <end position="356"/>
    </location>
</feature>
<evidence type="ECO:0000313" key="2">
    <source>
        <dbReference type="EMBL" id="EED93589.1"/>
    </source>
</evidence>
<dbReference type="EMBL" id="CM000640">
    <property type="protein sequence ID" value="EED93589.1"/>
    <property type="molecule type" value="Genomic_DNA"/>
</dbReference>
<dbReference type="AlphaFoldDB" id="B8BWU0"/>
<gene>
    <name evidence="2" type="ORF">THAPSDRAFT_21601</name>
</gene>
<dbReference type="InParanoid" id="B8BWU0"/>
<reference evidence="2 3" key="2">
    <citation type="journal article" date="2008" name="Nature">
        <title>The Phaeodactylum genome reveals the evolutionary history of diatom genomes.</title>
        <authorList>
            <person name="Bowler C."/>
            <person name="Allen A.E."/>
            <person name="Badger J.H."/>
            <person name="Grimwood J."/>
            <person name="Jabbari K."/>
            <person name="Kuo A."/>
            <person name="Maheswari U."/>
            <person name="Martens C."/>
            <person name="Maumus F."/>
            <person name="Otillar R.P."/>
            <person name="Rayko E."/>
            <person name="Salamov A."/>
            <person name="Vandepoele K."/>
            <person name="Beszteri B."/>
            <person name="Gruber A."/>
            <person name="Heijde M."/>
            <person name="Katinka M."/>
            <person name="Mock T."/>
            <person name="Valentin K."/>
            <person name="Verret F."/>
            <person name="Berges J.A."/>
            <person name="Brownlee C."/>
            <person name="Cadoret J.P."/>
            <person name="Chiovitti A."/>
            <person name="Choi C.J."/>
            <person name="Coesel S."/>
            <person name="De Martino A."/>
            <person name="Detter J.C."/>
            <person name="Durkin C."/>
            <person name="Falciatore A."/>
            <person name="Fournet J."/>
            <person name="Haruta M."/>
            <person name="Huysman M.J."/>
            <person name="Jenkins B.D."/>
            <person name="Jiroutova K."/>
            <person name="Jorgensen R.E."/>
            <person name="Joubert Y."/>
            <person name="Kaplan A."/>
            <person name="Kroger N."/>
            <person name="Kroth P.G."/>
            <person name="La Roche J."/>
            <person name="Lindquist E."/>
            <person name="Lommer M."/>
            <person name="Martin-Jezequel V."/>
            <person name="Lopez P.J."/>
            <person name="Lucas S."/>
            <person name="Mangogna M."/>
            <person name="McGinnis K."/>
            <person name="Medlin L.K."/>
            <person name="Montsant A."/>
            <person name="Oudot-Le Secq M.P."/>
            <person name="Napoli C."/>
            <person name="Obornik M."/>
            <person name="Parker M.S."/>
            <person name="Petit J.L."/>
            <person name="Porcel B.M."/>
            <person name="Poulsen N."/>
            <person name="Robison M."/>
            <person name="Rychlewski L."/>
            <person name="Rynearson T.A."/>
            <person name="Schmutz J."/>
            <person name="Shapiro H."/>
            <person name="Siaut M."/>
            <person name="Stanley M."/>
            <person name="Sussman M.R."/>
            <person name="Taylor A.R."/>
            <person name="Vardi A."/>
            <person name="von Dassow P."/>
            <person name="Vyverman W."/>
            <person name="Willis A."/>
            <person name="Wyrwicz L.S."/>
            <person name="Rokhsar D.S."/>
            <person name="Weissenbach J."/>
            <person name="Armbrust E.V."/>
            <person name="Green B.R."/>
            <person name="Van de Peer Y."/>
            <person name="Grigoriev I.V."/>
        </authorList>
    </citation>
    <scope>NUCLEOTIDE SEQUENCE [LARGE SCALE GENOMIC DNA]</scope>
    <source>
        <strain evidence="2 3">CCMP1335</strain>
    </source>
</reference>
<dbReference type="PaxDb" id="35128-Thaps21601"/>
<name>B8BWU0_THAPS</name>
<proteinExistence type="predicted"/>
<keyword evidence="3" id="KW-1185">Reference proteome</keyword>